<evidence type="ECO:0000313" key="1">
    <source>
        <dbReference type="EMBL" id="TGY79689.1"/>
    </source>
</evidence>
<sequence length="580" mass="63398">MKQIIVKGGLTLLTMFSLTCCIDEKYDLSNIDTTSEFKVKDLVVPINLESIKLGDIIEVKLGDKIHYINHNGEDVYGIKESGSFKSDPIYIPSFKASSPELLSAEVIFPTSGISIGVEDTIIPLVSPIKRGVVYRAEDIDESIISLTEIYSDEIKFVINFSAENLPENINAKLSDIKIEIPKGLEISHSIPEGRYDAQTGEYSVGNLMFANGKTSLEIIVTKIDLEVNNCSIENRELSLISNLNIESANLKLSSDSNCTLGSSVNLNISYLLSDMAITAVSGEVEYHFDGNGLDIAPISLNELPDFLSQDKTNLVLYNPQIYIGINNPIAKYNLGFRTGLDIMAIRENESPKTFGLDNGFFTIGYDKGNEESYNFCLSPNGAEDVPSSFNNPKNVAFSTLGGVLSGNGIPSQLKINLVDPCINRQKVVKFPLGHSIEPVEGIWEFVAPLALSESSDTPTQIVYTDKVDGWGSEDLDALTIEKLEINVMVTNNLPLKANISGYPIDRNGNKIKDVEIVGAEVPENANQEINIRITGEIKNLDGIIFTATVLPTSNEALAPSQTITLSNLRAKVSGNYTKEF</sequence>
<dbReference type="EMBL" id="SRYB01000005">
    <property type="protein sequence ID" value="TGY79689.1"/>
    <property type="molecule type" value="Genomic_DNA"/>
</dbReference>
<keyword evidence="2" id="KW-1185">Reference proteome</keyword>
<evidence type="ECO:0000313" key="2">
    <source>
        <dbReference type="Proteomes" id="UP000306319"/>
    </source>
</evidence>
<reference evidence="1" key="1">
    <citation type="submission" date="2019-04" db="EMBL/GenBank/DDBJ databases">
        <title>Microbes associate with the intestines of laboratory mice.</title>
        <authorList>
            <person name="Navarre W."/>
            <person name="Wong E."/>
            <person name="Huang K."/>
            <person name="Tropini C."/>
            <person name="Ng K."/>
            <person name="Yu B."/>
        </authorList>
    </citation>
    <scope>NUCLEOTIDE SEQUENCE</scope>
    <source>
        <strain evidence="1">NM04_E33</strain>
    </source>
</reference>
<comment type="caution">
    <text evidence="1">The sequence shown here is derived from an EMBL/GenBank/DDBJ whole genome shotgun (WGS) entry which is preliminary data.</text>
</comment>
<dbReference type="Proteomes" id="UP000306319">
    <property type="component" value="Unassembled WGS sequence"/>
</dbReference>
<name>A0AC61RGF7_9BACT</name>
<protein>
    <submittedName>
        <fullName evidence="1">Uncharacterized protein</fullName>
    </submittedName>
</protein>
<gene>
    <name evidence="1" type="ORF">E5331_04745</name>
</gene>
<accession>A0AC61RGF7</accession>
<organism evidence="1 2">
    <name type="scientific">Lepagella muris</name>
    <dbReference type="NCBI Taxonomy" id="3032870"/>
    <lineage>
        <taxon>Bacteria</taxon>
        <taxon>Pseudomonadati</taxon>
        <taxon>Bacteroidota</taxon>
        <taxon>Bacteroidia</taxon>
        <taxon>Bacteroidales</taxon>
        <taxon>Muribaculaceae</taxon>
        <taxon>Lepagella</taxon>
    </lineage>
</organism>
<proteinExistence type="predicted"/>